<keyword evidence="1" id="KW-1133">Transmembrane helix</keyword>
<dbReference type="EMBL" id="JBAMIC010000007">
    <property type="protein sequence ID" value="KAK7106272.1"/>
    <property type="molecule type" value="Genomic_DNA"/>
</dbReference>
<protein>
    <recommendedName>
        <fullName evidence="4">Ig-like domain-containing protein</fullName>
    </recommendedName>
</protein>
<keyword evidence="1" id="KW-0812">Transmembrane</keyword>
<feature type="transmembrane region" description="Helical" evidence="1">
    <location>
        <begin position="204"/>
        <end position="229"/>
    </location>
</feature>
<organism evidence="2 3">
    <name type="scientific">Littorina saxatilis</name>
    <dbReference type="NCBI Taxonomy" id="31220"/>
    <lineage>
        <taxon>Eukaryota</taxon>
        <taxon>Metazoa</taxon>
        <taxon>Spiralia</taxon>
        <taxon>Lophotrochozoa</taxon>
        <taxon>Mollusca</taxon>
        <taxon>Gastropoda</taxon>
        <taxon>Caenogastropoda</taxon>
        <taxon>Littorinimorpha</taxon>
        <taxon>Littorinoidea</taxon>
        <taxon>Littorinidae</taxon>
        <taxon>Littorina</taxon>
    </lineage>
</organism>
<gene>
    <name evidence="2" type="ORF">V1264_017542</name>
</gene>
<evidence type="ECO:0008006" key="4">
    <source>
        <dbReference type="Google" id="ProtNLM"/>
    </source>
</evidence>
<dbReference type="InterPro" id="IPR013783">
    <property type="entry name" value="Ig-like_fold"/>
</dbReference>
<dbReference type="InterPro" id="IPR036179">
    <property type="entry name" value="Ig-like_dom_sf"/>
</dbReference>
<comment type="caution">
    <text evidence="2">The sequence shown here is derived from an EMBL/GenBank/DDBJ whole genome shotgun (WGS) entry which is preliminary data.</text>
</comment>
<evidence type="ECO:0000313" key="3">
    <source>
        <dbReference type="Proteomes" id="UP001374579"/>
    </source>
</evidence>
<reference evidence="2 3" key="1">
    <citation type="submission" date="2024-02" db="EMBL/GenBank/DDBJ databases">
        <title>Chromosome-scale genome assembly of the rough periwinkle Littorina saxatilis.</title>
        <authorList>
            <person name="De Jode A."/>
            <person name="Faria R."/>
            <person name="Formenti G."/>
            <person name="Sims Y."/>
            <person name="Smith T.P."/>
            <person name="Tracey A."/>
            <person name="Wood J.M.D."/>
            <person name="Zagrodzka Z.B."/>
            <person name="Johannesson K."/>
            <person name="Butlin R.K."/>
            <person name="Leder E.H."/>
        </authorList>
    </citation>
    <scope>NUCLEOTIDE SEQUENCE [LARGE SCALE GENOMIC DNA]</scope>
    <source>
        <strain evidence="2">Snail1</strain>
        <tissue evidence="2">Muscle</tissue>
    </source>
</reference>
<dbReference type="AlphaFoldDB" id="A0AAN9BIV1"/>
<dbReference type="SUPFAM" id="SSF48726">
    <property type="entry name" value="Immunoglobulin"/>
    <property type="match status" value="1"/>
</dbReference>
<keyword evidence="1" id="KW-0472">Membrane</keyword>
<proteinExistence type="predicted"/>
<dbReference type="Gene3D" id="2.60.40.10">
    <property type="entry name" value="Immunoglobulins"/>
    <property type="match status" value="1"/>
</dbReference>
<keyword evidence="3" id="KW-1185">Reference proteome</keyword>
<sequence>MLNGTNMTMTVNGDDQATLYLVCGVYGRPVFTTVTIATGNTTFAPSDIQYQTTGKWYFEAQITLSEVQCHDMGTYICTTDNGFDEPDSKSILLNVRCPPRAISQIHQHKTEGRLDFTMEAYPAPDTFFFIHFGNQTNTNVSSDMFAPRCEQDQVTEYKVNCHVGLRHVPSGLYGMYVDNSLGSANFTFFVDKNQGDELSQQSDAVWPATGGGVALLFVVIVVVVVVILWKQRTSTATNPEYDRTSHFYEDIDNNPLSALQPVMRDPAHDKPLYENARVLLPHKKGTVIYQNARVVVPPQKDSVIYQNAS</sequence>
<evidence type="ECO:0000256" key="1">
    <source>
        <dbReference type="SAM" id="Phobius"/>
    </source>
</evidence>
<accession>A0AAN9BIV1</accession>
<name>A0AAN9BIV1_9CAEN</name>
<dbReference type="Proteomes" id="UP001374579">
    <property type="component" value="Unassembled WGS sequence"/>
</dbReference>
<evidence type="ECO:0000313" key="2">
    <source>
        <dbReference type="EMBL" id="KAK7106272.1"/>
    </source>
</evidence>